<sequence length="164" mass="19001">MDLQNLFILQKSVDESFTDNCNDEKKSLLPEKILGLQVKISELARLTQCYKFWVKDSTVKRGTILEEFVYGVHYILSIGLDKTYTDINLDFQISQSDLTSQFINLYIDINDFVVCPSIDNYKTLFENYLSLGFALGLKKDEIENAYLQKNLELFKQQNSVKTLV</sequence>
<dbReference type="InterPro" id="IPR016947">
    <property type="entry name" value="UCP030140"/>
</dbReference>
<dbReference type="CDD" id="cd11527">
    <property type="entry name" value="NTP-PPase_dUTPase"/>
    <property type="match status" value="1"/>
</dbReference>
<evidence type="ECO:0000313" key="2">
    <source>
        <dbReference type="Proteomes" id="UP000184447"/>
    </source>
</evidence>
<gene>
    <name evidence="1" type="ORF">SAMN02745207_02684</name>
</gene>
<dbReference type="RefSeq" id="WP_073338933.1">
    <property type="nucleotide sequence ID" value="NZ_FQXM01000015.1"/>
</dbReference>
<dbReference type="PIRSF" id="PIRSF030140">
    <property type="entry name" value="UCP030140"/>
    <property type="match status" value="1"/>
</dbReference>
<protein>
    <submittedName>
        <fullName evidence="1">Dimeric dUTPase, all-alpha-NTP-PPase (MazG) superfamily</fullName>
    </submittedName>
</protein>
<dbReference type="STRING" id="1121316.SAMN02745207_02684"/>
<name>A0A1M5W5N1_9CLOT</name>
<evidence type="ECO:0000313" key="1">
    <source>
        <dbReference type="EMBL" id="SHH82775.1"/>
    </source>
</evidence>
<accession>A0A1M5W5N1</accession>
<dbReference type="Pfam" id="PF08761">
    <property type="entry name" value="dUTPase_2"/>
    <property type="match status" value="1"/>
</dbReference>
<dbReference type="EMBL" id="FQXM01000015">
    <property type="protein sequence ID" value="SHH82775.1"/>
    <property type="molecule type" value="Genomic_DNA"/>
</dbReference>
<dbReference type="InterPro" id="IPR014871">
    <property type="entry name" value="dUTPase/dCTP_pyrophosphatase"/>
</dbReference>
<organism evidence="1 2">
    <name type="scientific">Clostridium grantii DSM 8605</name>
    <dbReference type="NCBI Taxonomy" id="1121316"/>
    <lineage>
        <taxon>Bacteria</taxon>
        <taxon>Bacillati</taxon>
        <taxon>Bacillota</taxon>
        <taxon>Clostridia</taxon>
        <taxon>Eubacteriales</taxon>
        <taxon>Clostridiaceae</taxon>
        <taxon>Clostridium</taxon>
    </lineage>
</organism>
<dbReference type="Gene3D" id="1.10.4010.10">
    <property type="entry name" value="Type II deoxyuridine triphosphatase"/>
    <property type="match status" value="1"/>
</dbReference>
<dbReference type="SUPFAM" id="SSF101386">
    <property type="entry name" value="all-alpha NTP pyrophosphatases"/>
    <property type="match status" value="1"/>
</dbReference>
<dbReference type="AlphaFoldDB" id="A0A1M5W5N1"/>
<keyword evidence="2" id="KW-1185">Reference proteome</keyword>
<proteinExistence type="predicted"/>
<reference evidence="1 2" key="1">
    <citation type="submission" date="2016-11" db="EMBL/GenBank/DDBJ databases">
        <authorList>
            <person name="Jaros S."/>
            <person name="Januszkiewicz K."/>
            <person name="Wedrychowicz H."/>
        </authorList>
    </citation>
    <scope>NUCLEOTIDE SEQUENCE [LARGE SCALE GENOMIC DNA]</scope>
    <source>
        <strain evidence="1 2">DSM 8605</strain>
    </source>
</reference>
<dbReference type="Proteomes" id="UP000184447">
    <property type="component" value="Unassembled WGS sequence"/>
</dbReference>
<dbReference type="OrthoDB" id="5506143at2"/>